<dbReference type="PANTHER" id="PTHR43788">
    <property type="entry name" value="DNA2/NAM7 HELICASE FAMILY MEMBER"/>
    <property type="match status" value="1"/>
</dbReference>
<accession>A0A811T5S6</accession>
<dbReference type="CDD" id="cd18808">
    <property type="entry name" value="SF1_C_Upf1"/>
    <property type="match status" value="1"/>
</dbReference>
<feature type="domain" description="DNA2/NAM7 helicase helicase" evidence="7">
    <location>
        <begin position="164"/>
        <end position="340"/>
    </location>
</feature>
<evidence type="ECO:0000256" key="4">
    <source>
        <dbReference type="ARBA" id="ARBA00022806"/>
    </source>
</evidence>
<dbReference type="InterPro" id="IPR027417">
    <property type="entry name" value="P-loop_NTPase"/>
</dbReference>
<evidence type="ECO:0000256" key="6">
    <source>
        <dbReference type="SAM" id="Coils"/>
    </source>
</evidence>
<evidence type="ECO:0000259" key="8">
    <source>
        <dbReference type="Pfam" id="PF13087"/>
    </source>
</evidence>
<organism evidence="9 10">
    <name type="scientific">Candidatus Argoarchaeum ethanivorans</name>
    <dbReference type="NCBI Taxonomy" id="2608793"/>
    <lineage>
        <taxon>Archaea</taxon>
        <taxon>Methanobacteriati</taxon>
        <taxon>Methanobacteriota</taxon>
        <taxon>Stenosarchaea group</taxon>
        <taxon>Methanomicrobia</taxon>
        <taxon>Methanosarcinales</taxon>
        <taxon>Methanosarcinales incertae sedis</taxon>
        <taxon>GOM Arc I cluster</taxon>
        <taxon>Candidatus Argoarchaeum</taxon>
    </lineage>
</organism>
<evidence type="ECO:0000313" key="9">
    <source>
        <dbReference type="EMBL" id="CAD6492594.1"/>
    </source>
</evidence>
<feature type="coiled-coil region" evidence="6">
    <location>
        <begin position="438"/>
        <end position="617"/>
    </location>
</feature>
<evidence type="ECO:0000256" key="1">
    <source>
        <dbReference type="ARBA" id="ARBA00007913"/>
    </source>
</evidence>
<evidence type="ECO:0000259" key="7">
    <source>
        <dbReference type="Pfam" id="PF13086"/>
    </source>
</evidence>
<protein>
    <submittedName>
        <fullName evidence="9">RecBCD enzyme subunit RecD</fullName>
        <ecNumber evidence="9">3.1.11.5</ecNumber>
    </submittedName>
</protein>
<dbReference type="GO" id="GO:0008854">
    <property type="term" value="F:exodeoxyribonuclease V activity"/>
    <property type="evidence" value="ECO:0007669"/>
    <property type="project" value="UniProtKB-EC"/>
</dbReference>
<dbReference type="InterPro" id="IPR041677">
    <property type="entry name" value="DNA2/NAM7_AAA_11"/>
</dbReference>
<dbReference type="GO" id="GO:0043139">
    <property type="term" value="F:5'-3' DNA helicase activity"/>
    <property type="evidence" value="ECO:0007669"/>
    <property type="project" value="TreeGrafter"/>
</dbReference>
<gene>
    <name evidence="9" type="primary">recD</name>
    <name evidence="9" type="ORF">FFODKBPE_00343</name>
</gene>
<dbReference type="InterPro" id="IPR047187">
    <property type="entry name" value="SF1_C_Upf1"/>
</dbReference>
<dbReference type="AlphaFoldDB" id="A0A811T5S6"/>
<evidence type="ECO:0000256" key="3">
    <source>
        <dbReference type="ARBA" id="ARBA00022801"/>
    </source>
</evidence>
<evidence type="ECO:0000256" key="2">
    <source>
        <dbReference type="ARBA" id="ARBA00022741"/>
    </source>
</evidence>
<comment type="similarity">
    <text evidence="1">Belongs to the DNA2/NAM7 helicase family.</text>
</comment>
<reference evidence="9" key="1">
    <citation type="submission" date="2020-10" db="EMBL/GenBank/DDBJ databases">
        <authorList>
            <person name="Hahn C.J."/>
            <person name="Laso-Perez R."/>
            <person name="Vulcano F."/>
            <person name="Vaziourakis K.-M."/>
            <person name="Stokke R."/>
            <person name="Steen I.H."/>
            <person name="Teske A."/>
            <person name="Boetius A."/>
            <person name="Liebeke M."/>
            <person name="Amann R."/>
            <person name="Knittel K."/>
        </authorList>
    </citation>
    <scope>NUCLEOTIDE SEQUENCE</scope>
    <source>
        <strain evidence="9">Gfbio:e3339647-f889-4370-9287-4fb5cb688e4c:AG394J04_GoMArc1</strain>
    </source>
</reference>
<dbReference type="InterPro" id="IPR041679">
    <property type="entry name" value="DNA2/NAM7-like_C"/>
</dbReference>
<keyword evidence="4" id="KW-0347">Helicase</keyword>
<evidence type="ECO:0000313" key="10">
    <source>
        <dbReference type="Proteomes" id="UP000603056"/>
    </source>
</evidence>
<comment type="caution">
    <text evidence="9">The sequence shown here is derived from an EMBL/GenBank/DDBJ whole genome shotgun (WGS) entry which is preliminary data.</text>
</comment>
<feature type="domain" description="DNA2/NAM7 helicase helicase" evidence="7">
    <location>
        <begin position="513"/>
        <end position="686"/>
    </location>
</feature>
<dbReference type="GO" id="GO:0005524">
    <property type="term" value="F:ATP binding"/>
    <property type="evidence" value="ECO:0007669"/>
    <property type="project" value="UniProtKB-KW"/>
</dbReference>
<keyword evidence="5" id="KW-0067">ATP-binding</keyword>
<keyword evidence="2" id="KW-0547">Nucleotide-binding</keyword>
<feature type="domain" description="DNA2/NAM7 helicase-like C-terminal" evidence="8">
    <location>
        <begin position="703"/>
        <end position="906"/>
    </location>
</feature>
<dbReference type="Gene3D" id="2.40.30.270">
    <property type="match status" value="1"/>
</dbReference>
<proteinExistence type="inferred from homology"/>
<dbReference type="EMBL" id="CAJHIP010000010">
    <property type="protein sequence ID" value="CAD6492594.1"/>
    <property type="molecule type" value="Genomic_DNA"/>
</dbReference>
<keyword evidence="6" id="KW-0175">Coiled coil</keyword>
<dbReference type="EC" id="3.1.11.5" evidence="9"/>
<dbReference type="SUPFAM" id="SSF52540">
    <property type="entry name" value="P-loop containing nucleoside triphosphate hydrolases"/>
    <property type="match status" value="2"/>
</dbReference>
<name>A0A811T5S6_9EURY</name>
<dbReference type="InterPro" id="IPR050534">
    <property type="entry name" value="Coronavir_polyprotein_1ab"/>
</dbReference>
<dbReference type="CDD" id="cd17934">
    <property type="entry name" value="DEXXQc_Upf1-like"/>
    <property type="match status" value="1"/>
</dbReference>
<keyword evidence="3 9" id="KW-0378">Hydrolase</keyword>
<dbReference type="Pfam" id="PF13087">
    <property type="entry name" value="AAA_12"/>
    <property type="match status" value="1"/>
</dbReference>
<sequence>MNEMNTKQSVPSKNLDKKLDIYLSYADLLLKYSRNQEIEIFNGKLKDHDGHSPIYYFKIESETYRDLKNIRAIYFFKYGKKPYKCDIISLEKDHLELRISDFPTENTTIENGDIVIDLRFIIEQQKKALEKLKNPKYEKQRNIIFGNTSMSEGVFVECAFKKENLNDEQKEAIEYAVGVKSIYLIWGPPGTGKTTVAPEIVGNYIRMQKEKGNDKPKILVCGYTNAAVDNIVKTLFDDFKLMIVRFGKITLKGKYKEICLENILKKEKEKIYGELMKKEEEFEDDKRKLEIEEKECAKSIDNINVEKEELESRINEIDKNIASLKKQKQKRWQQLITHYFKKKKNGINNRIAQNSTKWKKLKENGLLVIEQIDKTKFEITQINKKIIDKGENINSLEKKEIKNKETIKIVELYLEMTNKNLISAFFTKNIFKFTNPIYNRYKREIKKLKIKNMNFRELEPLCSELIKDNNITKAAITGKRNELKETEEIHEKKTDEFEKLKTKSASLKKEILEIKSKIEKDKKEYEIIDEKISSEPTQLMDTVSEEIEELIDKKLSEINNALDEQTKNHEIIVKKLNYLESDEKVLSNNKNDIEQEIEDLIESFELIKLDIQRKKNELISKILHEKTIIATTNMSVCNKQVGDIDFDIVIMDEAGAIDLLGAVIPLLRTKKVVFLGDPQQLPPVIVNNAREMDDFLKKHPELEKSIFEIFQNRCPDEKNKKRLVMLKKQYRMRKEISKFVSDNFYKGDLEYVEPDKSEVNYTLKENDDPVLDIRYPMLCLLNSFHTEYSKYGSGYCNGERILIKKIIQSFKDTYGEDIADKIAIITPFREQANRIKREIRDVECGTVHTFQGQEKEVIIYSTVKYHPNADETFGYLLDTRKSKKAENLLNVAVSRAKEKFVIIGCRKLFSNVELYDELFKYIKKLNGIKLPEELKEEYVIKNFCKMCKKPIENKYEYCYYCNIINRIRTFIEDKPRKYKAKDSDLLRSSYEVRIDDWFHDNHIYHEVEKQLPLYEHLYCDWFLPKKDMFTQDIYVEYWGPMGDKGYEKHRKTKEELYRKHGLTLLSIEPADMKALDDVLTRRLSGFLVKKENR</sequence>
<evidence type="ECO:0000256" key="5">
    <source>
        <dbReference type="ARBA" id="ARBA00022840"/>
    </source>
</evidence>
<dbReference type="Proteomes" id="UP000603056">
    <property type="component" value="Unassembled WGS sequence"/>
</dbReference>
<dbReference type="Gene3D" id="3.40.50.300">
    <property type="entry name" value="P-loop containing nucleotide triphosphate hydrolases"/>
    <property type="match status" value="3"/>
</dbReference>
<dbReference type="PANTHER" id="PTHR43788:SF8">
    <property type="entry name" value="DNA-BINDING PROTEIN SMUBP-2"/>
    <property type="match status" value="1"/>
</dbReference>
<dbReference type="Pfam" id="PF13086">
    <property type="entry name" value="AAA_11"/>
    <property type="match status" value="2"/>
</dbReference>
<feature type="coiled-coil region" evidence="6">
    <location>
        <begin position="272"/>
        <end position="327"/>
    </location>
</feature>